<gene>
    <name evidence="3" type="ORF">IW254_001203</name>
</gene>
<feature type="region of interest" description="Disordered" evidence="1">
    <location>
        <begin position="13"/>
        <end position="36"/>
    </location>
</feature>
<dbReference type="InterPro" id="IPR036866">
    <property type="entry name" value="RibonucZ/Hydroxyglut_hydro"/>
</dbReference>
<dbReference type="InterPro" id="IPR001279">
    <property type="entry name" value="Metallo-B-lactamas"/>
</dbReference>
<reference evidence="3" key="1">
    <citation type="submission" date="2020-11" db="EMBL/GenBank/DDBJ databases">
        <title>Sequencing the genomes of 1000 actinobacteria strains.</title>
        <authorList>
            <person name="Klenk H.-P."/>
        </authorList>
    </citation>
    <scope>NUCLEOTIDE SEQUENCE</scope>
    <source>
        <strain evidence="3">DSM 45632</strain>
    </source>
</reference>
<dbReference type="PANTHER" id="PTHR46018">
    <property type="entry name" value="ZINC PHOSPHODIESTERASE ELAC PROTEIN 1"/>
    <property type="match status" value="1"/>
</dbReference>
<dbReference type="EMBL" id="JADOUE010000001">
    <property type="protein sequence ID" value="MBG6122234.1"/>
    <property type="molecule type" value="Genomic_DNA"/>
</dbReference>
<comment type="caution">
    <text evidence="3">The sequence shown here is derived from an EMBL/GenBank/DDBJ whole genome shotgun (WGS) entry which is preliminary data.</text>
</comment>
<dbReference type="RefSeq" id="WP_196824661.1">
    <property type="nucleotide sequence ID" value="NZ_CP046980.1"/>
</dbReference>
<evidence type="ECO:0000259" key="2">
    <source>
        <dbReference type="Pfam" id="PF12706"/>
    </source>
</evidence>
<evidence type="ECO:0000313" key="3">
    <source>
        <dbReference type="EMBL" id="MBG6122234.1"/>
    </source>
</evidence>
<dbReference type="SUPFAM" id="SSF56281">
    <property type="entry name" value="Metallo-hydrolase/oxidoreductase"/>
    <property type="match status" value="1"/>
</dbReference>
<name>A0A931GXR2_9CORY</name>
<keyword evidence="4" id="KW-1185">Reference proteome</keyword>
<feature type="domain" description="Metallo-beta-lactamase" evidence="2">
    <location>
        <begin position="57"/>
        <end position="231"/>
    </location>
</feature>
<evidence type="ECO:0000313" key="4">
    <source>
        <dbReference type="Proteomes" id="UP000658613"/>
    </source>
</evidence>
<protein>
    <submittedName>
        <fullName evidence="3">Ribonuclease BN (tRNA processing enzyme)</fullName>
    </submittedName>
</protein>
<evidence type="ECO:0000256" key="1">
    <source>
        <dbReference type="SAM" id="MobiDB-lite"/>
    </source>
</evidence>
<accession>A0A931GXR2</accession>
<dbReference type="CDD" id="cd07716">
    <property type="entry name" value="RNaseZ_short-form-like_MBL-fold"/>
    <property type="match status" value="1"/>
</dbReference>
<dbReference type="PANTHER" id="PTHR46018:SF4">
    <property type="entry name" value="METALLO-HYDROLASE YHFI-RELATED"/>
    <property type="match status" value="1"/>
</dbReference>
<dbReference type="Gene3D" id="3.60.15.10">
    <property type="entry name" value="Ribonuclease Z/Hydroxyacylglutathione hydrolase-like"/>
    <property type="match status" value="1"/>
</dbReference>
<organism evidence="3 4">
    <name type="scientific">Corynebacterium aquatimens</name>
    <dbReference type="NCBI Taxonomy" id="1190508"/>
    <lineage>
        <taxon>Bacteria</taxon>
        <taxon>Bacillati</taxon>
        <taxon>Actinomycetota</taxon>
        <taxon>Actinomycetes</taxon>
        <taxon>Mycobacteriales</taxon>
        <taxon>Corynebacteriaceae</taxon>
        <taxon>Corynebacterium</taxon>
    </lineage>
</organism>
<proteinExistence type="predicted"/>
<dbReference type="GO" id="GO:0042781">
    <property type="term" value="F:3'-tRNA processing endoribonuclease activity"/>
    <property type="evidence" value="ECO:0007669"/>
    <property type="project" value="TreeGrafter"/>
</dbReference>
<dbReference type="Proteomes" id="UP000658613">
    <property type="component" value="Unassembled WGS sequence"/>
</dbReference>
<dbReference type="Pfam" id="PF12706">
    <property type="entry name" value="Lactamase_B_2"/>
    <property type="match status" value="1"/>
</dbReference>
<dbReference type="AlphaFoldDB" id="A0A931GXR2"/>
<sequence>MKLTILGCTGSLSSPGNPGSSYLITQDTGDEPAGTTPGILMDFGPGALAALQEVGDPSNAHLLFSHLHADHCSDSASLIVWRRYHPHVPAQRRHAMWGPSYAAEHIGRLGSDGPDDVNDITDTFEVGVWQPGVPVDVEGLRVTPYPVVHPAQESHALRVEDPRTGTTITYSGDTGWTEELIRAARGADLFLCEAAWGPSAEGMPEGMHLSGAQAGRIAREAAVDKLVLVHIQPWSDADATLAAARAEFDGEIVVGKAKDVFIL</sequence>